<comment type="subcellular location">
    <subcellularLocation>
        <location evidence="1">Cell membrane</location>
        <topology evidence="1">Multi-pass membrane protein</topology>
    </subcellularLocation>
</comment>
<evidence type="ECO:0000256" key="2">
    <source>
        <dbReference type="ARBA" id="ARBA00006679"/>
    </source>
</evidence>
<feature type="transmembrane region" description="Helical" evidence="7">
    <location>
        <begin position="27"/>
        <end position="48"/>
    </location>
</feature>
<evidence type="ECO:0000256" key="3">
    <source>
        <dbReference type="ARBA" id="ARBA00022475"/>
    </source>
</evidence>
<reference evidence="9" key="1">
    <citation type="submission" date="2016-10" db="EMBL/GenBank/DDBJ databases">
        <authorList>
            <person name="Varghese N."/>
            <person name="Submissions S."/>
        </authorList>
    </citation>
    <scope>NUCLEOTIDE SEQUENCE [LARGE SCALE GENOMIC DNA]</scope>
    <source>
        <strain evidence="9">DSM 241</strain>
    </source>
</reference>
<evidence type="ECO:0000313" key="9">
    <source>
        <dbReference type="Proteomes" id="UP000199256"/>
    </source>
</evidence>
<sequence length="167" mass="18482">MNTSIHPAGRSAGQTLMRLIDASARGFQYLPNSLPALLLRIAVAIPFWRSGITKWDGLQLSPGARWLFEHDFQLHLLGNTYPMPLPVLSAYLAAMGEILLPILLVLGLGTRFAALGLLLMTVVIQLTIPDAWSTHHLPWAAMLLAIMTWGPGRASLDHALARWYRRP</sequence>
<dbReference type="InterPro" id="IPR051907">
    <property type="entry name" value="DoxX-like_oxidoreductase"/>
</dbReference>
<protein>
    <submittedName>
        <fullName evidence="8">Putative oxidoreductase</fullName>
    </submittedName>
</protein>
<comment type="similarity">
    <text evidence="2">Belongs to the DoxX family.</text>
</comment>
<keyword evidence="4 7" id="KW-0812">Transmembrane</keyword>
<proteinExistence type="inferred from homology"/>
<dbReference type="STRING" id="1396821.SAMN05444515_110107"/>
<evidence type="ECO:0000256" key="5">
    <source>
        <dbReference type="ARBA" id="ARBA00022989"/>
    </source>
</evidence>
<organism evidence="8 9">
    <name type="scientific">Ectothiorhodospira marina</name>
    <dbReference type="NCBI Taxonomy" id="1396821"/>
    <lineage>
        <taxon>Bacteria</taxon>
        <taxon>Pseudomonadati</taxon>
        <taxon>Pseudomonadota</taxon>
        <taxon>Gammaproteobacteria</taxon>
        <taxon>Chromatiales</taxon>
        <taxon>Ectothiorhodospiraceae</taxon>
        <taxon>Ectothiorhodospira</taxon>
    </lineage>
</organism>
<keyword evidence="3" id="KW-1003">Cell membrane</keyword>
<feature type="transmembrane region" description="Helical" evidence="7">
    <location>
        <begin position="85"/>
        <end position="105"/>
    </location>
</feature>
<name>A0A1H7N0R4_9GAMM</name>
<dbReference type="GO" id="GO:0005886">
    <property type="term" value="C:plasma membrane"/>
    <property type="evidence" value="ECO:0007669"/>
    <property type="project" value="UniProtKB-SubCell"/>
</dbReference>
<dbReference type="PANTHER" id="PTHR33452">
    <property type="entry name" value="OXIDOREDUCTASE CATD-RELATED"/>
    <property type="match status" value="1"/>
</dbReference>
<dbReference type="PANTHER" id="PTHR33452:SF1">
    <property type="entry name" value="INNER MEMBRANE PROTEIN YPHA-RELATED"/>
    <property type="match status" value="1"/>
</dbReference>
<dbReference type="AlphaFoldDB" id="A0A1H7N0R4"/>
<evidence type="ECO:0000313" key="8">
    <source>
        <dbReference type="EMBL" id="SEL16608.1"/>
    </source>
</evidence>
<evidence type="ECO:0000256" key="6">
    <source>
        <dbReference type="ARBA" id="ARBA00023136"/>
    </source>
</evidence>
<dbReference type="InterPro" id="IPR032808">
    <property type="entry name" value="DoxX"/>
</dbReference>
<keyword evidence="5 7" id="KW-1133">Transmembrane helix</keyword>
<feature type="transmembrane region" description="Helical" evidence="7">
    <location>
        <begin position="112"/>
        <end position="132"/>
    </location>
</feature>
<evidence type="ECO:0000256" key="1">
    <source>
        <dbReference type="ARBA" id="ARBA00004651"/>
    </source>
</evidence>
<dbReference type="EMBL" id="FOAA01000010">
    <property type="protein sequence ID" value="SEL16608.1"/>
    <property type="molecule type" value="Genomic_DNA"/>
</dbReference>
<accession>A0A1H7N0R4</accession>
<feature type="transmembrane region" description="Helical" evidence="7">
    <location>
        <begin position="138"/>
        <end position="156"/>
    </location>
</feature>
<dbReference type="RefSeq" id="WP_090253928.1">
    <property type="nucleotide sequence ID" value="NZ_FOAA01000010.1"/>
</dbReference>
<keyword evidence="9" id="KW-1185">Reference proteome</keyword>
<evidence type="ECO:0000256" key="4">
    <source>
        <dbReference type="ARBA" id="ARBA00022692"/>
    </source>
</evidence>
<dbReference type="Pfam" id="PF07681">
    <property type="entry name" value="DoxX"/>
    <property type="match status" value="1"/>
</dbReference>
<evidence type="ECO:0000256" key="7">
    <source>
        <dbReference type="SAM" id="Phobius"/>
    </source>
</evidence>
<gene>
    <name evidence="8" type="ORF">SAMN05444515_110107</name>
</gene>
<keyword evidence="6 7" id="KW-0472">Membrane</keyword>
<dbReference type="Proteomes" id="UP000199256">
    <property type="component" value="Unassembled WGS sequence"/>
</dbReference>
<dbReference type="OrthoDB" id="121744at2"/>